<evidence type="ECO:0000313" key="4">
    <source>
        <dbReference type="Proteomes" id="UP000030765"/>
    </source>
</evidence>
<evidence type="ECO:0000256" key="1">
    <source>
        <dbReference type="SAM" id="MobiDB-lite"/>
    </source>
</evidence>
<dbReference type="EMBL" id="ATLV01003063">
    <property type="status" value="NOT_ANNOTATED_CDS"/>
    <property type="molecule type" value="Genomic_DNA"/>
</dbReference>
<dbReference type="AlphaFoldDB" id="A0A084VAD5"/>
<proteinExistence type="predicted"/>
<protein>
    <submittedName>
        <fullName evidence="2 3">Uncharacterized protein</fullName>
    </submittedName>
</protein>
<dbReference type="VEuPathDB" id="VectorBase:ASIC000615"/>
<gene>
    <name evidence="2" type="ORF">ZHAS_00000615</name>
</gene>
<dbReference type="EnsemblMetazoa" id="ASIC000615-RA">
    <property type="protein sequence ID" value="ASIC000615-PA"/>
    <property type="gene ID" value="ASIC000615"/>
</dbReference>
<accession>A0A084VAD5</accession>
<evidence type="ECO:0000313" key="3">
    <source>
        <dbReference type="EnsemblMetazoa" id="ASIC000615-PA"/>
    </source>
</evidence>
<feature type="region of interest" description="Disordered" evidence="1">
    <location>
        <begin position="45"/>
        <end position="64"/>
    </location>
</feature>
<organism evidence="2">
    <name type="scientific">Anopheles sinensis</name>
    <name type="common">Mosquito</name>
    <dbReference type="NCBI Taxonomy" id="74873"/>
    <lineage>
        <taxon>Eukaryota</taxon>
        <taxon>Metazoa</taxon>
        <taxon>Ecdysozoa</taxon>
        <taxon>Arthropoda</taxon>
        <taxon>Hexapoda</taxon>
        <taxon>Insecta</taxon>
        <taxon>Pterygota</taxon>
        <taxon>Neoptera</taxon>
        <taxon>Endopterygota</taxon>
        <taxon>Diptera</taxon>
        <taxon>Nematocera</taxon>
        <taxon>Culicoidea</taxon>
        <taxon>Culicidae</taxon>
        <taxon>Anophelinae</taxon>
        <taxon>Anopheles</taxon>
    </lineage>
</organism>
<keyword evidence="4" id="KW-1185">Reference proteome</keyword>
<reference evidence="3" key="2">
    <citation type="submission" date="2020-05" db="UniProtKB">
        <authorList>
            <consortium name="EnsemblMetazoa"/>
        </authorList>
    </citation>
    <scope>IDENTIFICATION</scope>
</reference>
<reference evidence="2 4" key="1">
    <citation type="journal article" date="2014" name="BMC Genomics">
        <title>Genome sequence of Anopheles sinensis provides insight into genetics basis of mosquito competence for malaria parasites.</title>
        <authorList>
            <person name="Zhou D."/>
            <person name="Zhang D."/>
            <person name="Ding G."/>
            <person name="Shi L."/>
            <person name="Hou Q."/>
            <person name="Ye Y."/>
            <person name="Xu Y."/>
            <person name="Zhou H."/>
            <person name="Xiong C."/>
            <person name="Li S."/>
            <person name="Yu J."/>
            <person name="Hong S."/>
            <person name="Yu X."/>
            <person name="Zou P."/>
            <person name="Chen C."/>
            <person name="Chang X."/>
            <person name="Wang W."/>
            <person name="Lv Y."/>
            <person name="Sun Y."/>
            <person name="Ma L."/>
            <person name="Shen B."/>
            <person name="Zhu C."/>
        </authorList>
    </citation>
    <scope>NUCLEOTIDE SEQUENCE [LARGE SCALE GENOMIC DNA]</scope>
</reference>
<dbReference type="Proteomes" id="UP000030765">
    <property type="component" value="Unassembled WGS sequence"/>
</dbReference>
<dbReference type="EMBL" id="KE524109">
    <property type="protein sequence ID" value="KFB34929.1"/>
    <property type="molecule type" value="Genomic_DNA"/>
</dbReference>
<name>A0A084VAD5_ANOSI</name>
<sequence length="64" mass="7026">MPARAQNRSLAKCGKSVDDIRCNFSMRNFDQPTTKISDRVNCCDGRKSSRMSSGTKVWQGGGSP</sequence>
<evidence type="ECO:0000313" key="2">
    <source>
        <dbReference type="EMBL" id="KFB34929.1"/>
    </source>
</evidence>